<evidence type="ECO:0000256" key="1">
    <source>
        <dbReference type="SAM" id="MobiDB-lite"/>
    </source>
</evidence>
<accession>A0A5J4WVC5</accession>
<feature type="compositionally biased region" description="Basic and acidic residues" evidence="1">
    <location>
        <begin position="118"/>
        <end position="143"/>
    </location>
</feature>
<evidence type="ECO:0000313" key="3">
    <source>
        <dbReference type="Proteomes" id="UP000324800"/>
    </source>
</evidence>
<name>A0A5J4WVC5_9EUKA</name>
<feature type="compositionally biased region" description="Polar residues" evidence="1">
    <location>
        <begin position="108"/>
        <end position="117"/>
    </location>
</feature>
<dbReference type="Proteomes" id="UP000324800">
    <property type="component" value="Unassembled WGS sequence"/>
</dbReference>
<feature type="region of interest" description="Disordered" evidence="1">
    <location>
        <begin position="1"/>
        <end position="29"/>
    </location>
</feature>
<feature type="region of interest" description="Disordered" evidence="1">
    <location>
        <begin position="69"/>
        <end position="143"/>
    </location>
</feature>
<proteinExistence type="predicted"/>
<gene>
    <name evidence="2" type="ORF">EZS28_005727</name>
</gene>
<protein>
    <submittedName>
        <fullName evidence="2">Uncharacterized protein</fullName>
    </submittedName>
</protein>
<dbReference type="EMBL" id="SNRW01000891">
    <property type="protein sequence ID" value="KAA6398743.1"/>
    <property type="molecule type" value="Genomic_DNA"/>
</dbReference>
<feature type="compositionally biased region" description="Polar residues" evidence="1">
    <location>
        <begin position="69"/>
        <end position="88"/>
    </location>
</feature>
<comment type="caution">
    <text evidence="2">The sequence shown here is derived from an EMBL/GenBank/DDBJ whole genome shotgun (WGS) entry which is preliminary data.</text>
</comment>
<dbReference type="AlphaFoldDB" id="A0A5J4WVC5"/>
<sequence>MNFLKQNQESSSQSSSSQSTTEPKKEKFSGLSLFSPQFTTSNLSSQIISPSTVSSSLALSSFFNNQVNPLYQQSNTPTATSNLRSQSADLKKGFERSGMNYEYVGKSYKSNTNQDNKFGTENKESTNENNKGKEKEKNNKKET</sequence>
<organism evidence="2 3">
    <name type="scientific">Streblomastix strix</name>
    <dbReference type="NCBI Taxonomy" id="222440"/>
    <lineage>
        <taxon>Eukaryota</taxon>
        <taxon>Metamonada</taxon>
        <taxon>Preaxostyla</taxon>
        <taxon>Oxymonadida</taxon>
        <taxon>Streblomastigidae</taxon>
        <taxon>Streblomastix</taxon>
    </lineage>
</organism>
<feature type="compositionally biased region" description="Low complexity" evidence="1">
    <location>
        <begin position="10"/>
        <end position="19"/>
    </location>
</feature>
<reference evidence="2 3" key="1">
    <citation type="submission" date="2019-03" db="EMBL/GenBank/DDBJ databases">
        <title>Single cell metagenomics reveals metabolic interactions within the superorganism composed of flagellate Streblomastix strix and complex community of Bacteroidetes bacteria on its surface.</title>
        <authorList>
            <person name="Treitli S.C."/>
            <person name="Kolisko M."/>
            <person name="Husnik F."/>
            <person name="Keeling P."/>
            <person name="Hampl V."/>
        </authorList>
    </citation>
    <scope>NUCLEOTIDE SEQUENCE [LARGE SCALE GENOMIC DNA]</scope>
    <source>
        <strain evidence="2">ST1C</strain>
    </source>
</reference>
<evidence type="ECO:0000313" key="2">
    <source>
        <dbReference type="EMBL" id="KAA6398743.1"/>
    </source>
</evidence>